<dbReference type="GeneID" id="108244708"/>
<reference evidence="6" key="1">
    <citation type="submission" date="2025-08" db="UniProtKB">
        <authorList>
            <consortium name="Ensembl"/>
        </authorList>
    </citation>
    <scope>IDENTIFICATION</scope>
</reference>
<dbReference type="Gene3D" id="2.60.40.10">
    <property type="entry name" value="Immunoglobulins"/>
    <property type="match status" value="1"/>
</dbReference>
<dbReference type="SMART" id="SM00409">
    <property type="entry name" value="IG"/>
    <property type="match status" value="2"/>
</dbReference>
<proteinExistence type="predicted"/>
<evidence type="ECO:0000256" key="3">
    <source>
        <dbReference type="ARBA" id="ARBA00023319"/>
    </source>
</evidence>
<dbReference type="InterPro" id="IPR053896">
    <property type="entry name" value="BTN3A2-like_Ig-C"/>
</dbReference>
<feature type="signal peptide" evidence="4">
    <location>
        <begin position="1"/>
        <end position="21"/>
    </location>
</feature>
<dbReference type="OrthoDB" id="8822248at2759"/>
<dbReference type="GO" id="GO:0016020">
    <property type="term" value="C:membrane"/>
    <property type="evidence" value="ECO:0007669"/>
    <property type="project" value="UniProtKB-SubCell"/>
</dbReference>
<organism evidence="6 7">
    <name type="scientific">Kryptolebias marmoratus</name>
    <name type="common">Mangrove killifish</name>
    <name type="synonym">Rivulus marmoratus</name>
    <dbReference type="NCBI Taxonomy" id="37003"/>
    <lineage>
        <taxon>Eukaryota</taxon>
        <taxon>Metazoa</taxon>
        <taxon>Chordata</taxon>
        <taxon>Craniata</taxon>
        <taxon>Vertebrata</taxon>
        <taxon>Euteleostomi</taxon>
        <taxon>Actinopterygii</taxon>
        <taxon>Neopterygii</taxon>
        <taxon>Teleostei</taxon>
        <taxon>Neoteleostei</taxon>
        <taxon>Acanthomorphata</taxon>
        <taxon>Ovalentaria</taxon>
        <taxon>Atherinomorphae</taxon>
        <taxon>Cyprinodontiformes</taxon>
        <taxon>Rivulidae</taxon>
        <taxon>Kryptolebias</taxon>
    </lineage>
</organism>
<keyword evidence="2" id="KW-0472">Membrane</keyword>
<dbReference type="RefSeq" id="XP_017286611.1">
    <property type="nucleotide sequence ID" value="XM_017431122.3"/>
</dbReference>
<dbReference type="SUPFAM" id="SSF48726">
    <property type="entry name" value="Immunoglobulin"/>
    <property type="match status" value="2"/>
</dbReference>
<keyword evidence="7" id="KW-1185">Reference proteome</keyword>
<accession>A0A3Q3ADY0</accession>
<dbReference type="AlphaFoldDB" id="A0A3Q3ADY0"/>
<evidence type="ECO:0000313" key="6">
    <source>
        <dbReference type="Ensembl" id="ENSKMAP00000014798.1"/>
    </source>
</evidence>
<feature type="domain" description="Ig-like" evidence="5">
    <location>
        <begin position="115"/>
        <end position="217"/>
    </location>
</feature>
<dbReference type="PANTHER" id="PTHR44991">
    <property type="entry name" value="IMMUNOGLOBULIN SUPERFAMILY MEMBER 5"/>
    <property type="match status" value="1"/>
</dbReference>
<reference evidence="6" key="2">
    <citation type="submission" date="2025-09" db="UniProtKB">
        <authorList>
            <consortium name="Ensembl"/>
        </authorList>
    </citation>
    <scope>IDENTIFICATION</scope>
</reference>
<protein>
    <submittedName>
        <fullName evidence="6">Immunoglobulin superfamily member 5-like</fullName>
    </submittedName>
</protein>
<sequence length="295" mass="32106">MVATWKLWLSLFSVCSLLCTAVTQLQLEPLNSAVLQGSDARFNAIVQGSWDIMTWNVGGHLVLTVRSPSEIISSENYNATFCSSGQGACVEFTIFNVSRTQAGPVVCSVQGSYIPQIAQLSVQDSGTVSITGGNVTVMKDQQVEFQCVTTGWFPIPSVSWNQNGQAVNSSLYNTTSMAEGDFFNSTSVLKIRAVSNTKVECTVTLPSLKTPQSSSVFMVIEPNYQDEMRKVRAESLNNAPEHQKGQVNLSYVPDNQIKVTPNVLQENGQNNLKTPGVNNTAGESGFMKHRHLTIV</sequence>
<dbReference type="PROSITE" id="PS50835">
    <property type="entry name" value="IG_LIKE"/>
    <property type="match status" value="1"/>
</dbReference>
<dbReference type="Proteomes" id="UP000264800">
    <property type="component" value="Unplaced"/>
</dbReference>
<name>A0A3Q3ADY0_KRYMA</name>
<dbReference type="PANTHER" id="PTHR44991:SF1">
    <property type="entry name" value="IMMUNOGLOBULIN SUPERFAMILY MEMBER 5"/>
    <property type="match status" value="1"/>
</dbReference>
<evidence type="ECO:0000256" key="2">
    <source>
        <dbReference type="ARBA" id="ARBA00023136"/>
    </source>
</evidence>
<evidence type="ECO:0000256" key="4">
    <source>
        <dbReference type="SAM" id="SignalP"/>
    </source>
</evidence>
<dbReference type="InterPro" id="IPR007110">
    <property type="entry name" value="Ig-like_dom"/>
</dbReference>
<keyword evidence="4" id="KW-0732">Signal</keyword>
<dbReference type="Ensembl" id="ENSKMAT00000015015.1">
    <property type="protein sequence ID" value="ENSKMAP00000014798.1"/>
    <property type="gene ID" value="ENSKMAG00000011094.1"/>
</dbReference>
<dbReference type="InterPro" id="IPR003599">
    <property type="entry name" value="Ig_sub"/>
</dbReference>
<evidence type="ECO:0000313" key="7">
    <source>
        <dbReference type="Proteomes" id="UP000264800"/>
    </source>
</evidence>
<evidence type="ECO:0000256" key="1">
    <source>
        <dbReference type="ARBA" id="ARBA00004370"/>
    </source>
</evidence>
<comment type="subcellular location">
    <subcellularLocation>
        <location evidence="1">Membrane</location>
    </subcellularLocation>
</comment>
<feature type="chain" id="PRO_5018705751" evidence="4">
    <location>
        <begin position="22"/>
        <end position="295"/>
    </location>
</feature>
<keyword evidence="3" id="KW-0393">Immunoglobulin domain</keyword>
<dbReference type="GeneTree" id="ENSGT00940000165615"/>
<dbReference type="InterPro" id="IPR036179">
    <property type="entry name" value="Ig-like_dom_sf"/>
</dbReference>
<dbReference type="InterPro" id="IPR013783">
    <property type="entry name" value="Ig-like_fold"/>
</dbReference>
<evidence type="ECO:0000259" key="5">
    <source>
        <dbReference type="PROSITE" id="PS50835"/>
    </source>
</evidence>
<dbReference type="CTD" id="561211"/>
<dbReference type="Pfam" id="PF22705">
    <property type="entry name" value="C2-set_3"/>
    <property type="match status" value="1"/>
</dbReference>